<feature type="transmembrane region" description="Helical" evidence="7">
    <location>
        <begin position="12"/>
        <end position="32"/>
    </location>
</feature>
<dbReference type="GO" id="GO:0005886">
    <property type="term" value="C:plasma membrane"/>
    <property type="evidence" value="ECO:0007669"/>
    <property type="project" value="UniProtKB-SubCell"/>
</dbReference>
<dbReference type="PANTHER" id="PTHR47371">
    <property type="entry name" value="LIPOTEICHOIC ACID SYNTHASE"/>
    <property type="match status" value="1"/>
</dbReference>
<gene>
    <name evidence="9" type="primary">ltaS2</name>
    <name evidence="9" type="ORF">RTSSTS7063_01915</name>
</gene>
<dbReference type="InterPro" id="IPR000917">
    <property type="entry name" value="Sulfatase_N"/>
</dbReference>
<accession>A0A564U2J0</accession>
<reference evidence="9 10" key="1">
    <citation type="submission" date="2019-07" db="EMBL/GenBank/DDBJ databases">
        <authorList>
            <person name="Hibberd C M."/>
            <person name="Gehrig L. J."/>
            <person name="Chang H.-W."/>
            <person name="Venkatesh S."/>
        </authorList>
    </citation>
    <scope>NUCLEOTIDE SEQUENCE [LARGE SCALE GENOMIC DNA]</scope>
    <source>
        <strain evidence="9">Ruminococcus_torques_SSTS_Bg7063</strain>
    </source>
</reference>
<evidence type="ECO:0000313" key="10">
    <source>
        <dbReference type="Proteomes" id="UP000363661"/>
    </source>
</evidence>
<evidence type="ECO:0000256" key="1">
    <source>
        <dbReference type="ARBA" id="ARBA00004651"/>
    </source>
</evidence>
<dbReference type="SUPFAM" id="SSF53649">
    <property type="entry name" value="Alkaline phosphatase-like"/>
    <property type="match status" value="1"/>
</dbReference>
<evidence type="ECO:0000256" key="4">
    <source>
        <dbReference type="ARBA" id="ARBA00022692"/>
    </source>
</evidence>
<proteinExistence type="predicted"/>
<dbReference type="PANTHER" id="PTHR47371:SF3">
    <property type="entry name" value="PHOSPHOGLYCEROL TRANSFERASE I"/>
    <property type="match status" value="1"/>
</dbReference>
<evidence type="ECO:0000313" key="9">
    <source>
        <dbReference type="EMBL" id="VUX13693.1"/>
    </source>
</evidence>
<feature type="transmembrane region" description="Helical" evidence="7">
    <location>
        <begin position="96"/>
        <end position="113"/>
    </location>
</feature>
<evidence type="ECO:0000256" key="6">
    <source>
        <dbReference type="ARBA" id="ARBA00023136"/>
    </source>
</evidence>
<evidence type="ECO:0000256" key="3">
    <source>
        <dbReference type="ARBA" id="ARBA00022475"/>
    </source>
</evidence>
<evidence type="ECO:0000256" key="2">
    <source>
        <dbReference type="ARBA" id="ARBA00004936"/>
    </source>
</evidence>
<evidence type="ECO:0000256" key="5">
    <source>
        <dbReference type="ARBA" id="ARBA00022989"/>
    </source>
</evidence>
<keyword evidence="10" id="KW-1185">Reference proteome</keyword>
<keyword evidence="4 7" id="KW-0812">Transmembrane</keyword>
<name>A0A564U2J0_9FIRM</name>
<sequence>MQKNILRIVETFISVLLITLAGLLSFSIAWMFKTWTNLSMEELVFHLEVPLEGTNEDMIIEYIRSCAVPTVIIFLAAMVIIAAYRKKKEYSIIVRGAMICSLAIMVVGISYTWKELDIGNYIKNQNNDSNFIEQYYVNPEETSLTFPETKRNLIYIFLESMETTYSDQANGGAFEQDIIPELTQIAQENEDFSGTDTQLNGGEVFPGSTWTMGAMFSQTSGLPLNVSSIGANDMDTQERFMPGLTTLGDILEENGYSQTLMIGSNARFGGRELYFADHGNYDIEDYNYAIEQGWIPSDYSVWWGYEDQKLFQFAENKLQELSTQDQPFNLTLLTVDTHFEDGYVCDLCQDEFGEQYADVMACSSRQVAEFISWIQQQDFYSNTTIVISGDHLTMDSDFCESVSDDYTRRTYTAVINPAVEVQSTEKREYSTLDLFPTTLAAMGVQIDGDRLGLGTNLFSNLSTLTESIGYAKEASELKKKSKFVDEFAQIDETSEELLRREEKIPSAAVGGDAYDPDNHTFRVNINRLKGVNEEVESIGVNVWTVIDKSDTQWIECDDPDEDGGYYIDVDPAIFDNKTGNYYIQACLNYTSGESYKLGSEFMIVVE</sequence>
<feature type="domain" description="Sulfatase N-terminal" evidence="8">
    <location>
        <begin position="151"/>
        <end position="444"/>
    </location>
</feature>
<comment type="subcellular location">
    <subcellularLocation>
        <location evidence="1">Cell membrane</location>
        <topology evidence="1">Multi-pass membrane protein</topology>
    </subcellularLocation>
</comment>
<dbReference type="EMBL" id="CABHNA010000065">
    <property type="protein sequence ID" value="VUX13693.1"/>
    <property type="molecule type" value="Genomic_DNA"/>
</dbReference>
<keyword evidence="6 7" id="KW-0472">Membrane</keyword>
<dbReference type="CDD" id="cd16015">
    <property type="entry name" value="LTA_synthase"/>
    <property type="match status" value="1"/>
</dbReference>
<dbReference type="RefSeq" id="WP_144367310.1">
    <property type="nucleotide sequence ID" value="NZ_CABHNA010000065.1"/>
</dbReference>
<organism evidence="9 10">
    <name type="scientific">[Ruminococcus] torques</name>
    <dbReference type="NCBI Taxonomy" id="33039"/>
    <lineage>
        <taxon>Bacteria</taxon>
        <taxon>Bacillati</taxon>
        <taxon>Bacillota</taxon>
        <taxon>Clostridia</taxon>
        <taxon>Lachnospirales</taxon>
        <taxon>Lachnospiraceae</taxon>
        <taxon>Mediterraneibacter</taxon>
    </lineage>
</organism>
<dbReference type="Proteomes" id="UP000363661">
    <property type="component" value="Unassembled WGS sequence"/>
</dbReference>
<dbReference type="InterPro" id="IPR050448">
    <property type="entry name" value="OpgB/LTA_synthase_biosynth"/>
</dbReference>
<evidence type="ECO:0000256" key="7">
    <source>
        <dbReference type="SAM" id="Phobius"/>
    </source>
</evidence>
<dbReference type="Pfam" id="PF00884">
    <property type="entry name" value="Sulfatase"/>
    <property type="match status" value="1"/>
</dbReference>
<dbReference type="InterPro" id="IPR017850">
    <property type="entry name" value="Alkaline_phosphatase_core_sf"/>
</dbReference>
<keyword evidence="5 7" id="KW-1133">Transmembrane helix</keyword>
<evidence type="ECO:0000259" key="8">
    <source>
        <dbReference type="Pfam" id="PF00884"/>
    </source>
</evidence>
<dbReference type="Gene3D" id="3.40.720.10">
    <property type="entry name" value="Alkaline Phosphatase, subunit A"/>
    <property type="match status" value="1"/>
</dbReference>
<feature type="transmembrane region" description="Helical" evidence="7">
    <location>
        <begin position="62"/>
        <end position="84"/>
    </location>
</feature>
<dbReference type="Gene3D" id="2.60.40.3760">
    <property type="match status" value="1"/>
</dbReference>
<comment type="pathway">
    <text evidence="2">Cell wall biogenesis; lipoteichoic acid biosynthesis.</text>
</comment>
<keyword evidence="3" id="KW-1003">Cell membrane</keyword>
<protein>
    <submittedName>
        <fullName evidence="9">Lipoteichoic acid synthase 2</fullName>
    </submittedName>
</protein>
<dbReference type="AlphaFoldDB" id="A0A564U2J0"/>